<protein>
    <submittedName>
        <fullName evidence="4">Acyltransferase 3</fullName>
    </submittedName>
</protein>
<dbReference type="Proteomes" id="UP000243579">
    <property type="component" value="Unassembled WGS sequence"/>
</dbReference>
<dbReference type="AlphaFoldDB" id="A0A1V9Y9L1"/>
<dbReference type="InterPro" id="IPR050879">
    <property type="entry name" value="Acyltransferase_3"/>
</dbReference>
<feature type="transmembrane region" description="Helical" evidence="1">
    <location>
        <begin position="114"/>
        <end position="131"/>
    </location>
</feature>
<feature type="transmembrane region" description="Helical" evidence="1">
    <location>
        <begin position="237"/>
        <end position="255"/>
    </location>
</feature>
<evidence type="ECO:0000313" key="5">
    <source>
        <dbReference type="Proteomes" id="UP000243579"/>
    </source>
</evidence>
<feature type="domain" description="Acyltransferase 3" evidence="2">
    <location>
        <begin position="21"/>
        <end position="348"/>
    </location>
</feature>
<feature type="transmembrane region" description="Helical" evidence="1">
    <location>
        <begin position="291"/>
        <end position="310"/>
    </location>
</feature>
<keyword evidence="1" id="KW-0472">Membrane</keyword>
<feature type="transmembrane region" description="Helical" evidence="1">
    <location>
        <begin position="205"/>
        <end position="225"/>
    </location>
</feature>
<reference evidence="4 5" key="1">
    <citation type="journal article" date="2014" name="Genome Biol. Evol.">
        <title>The secreted proteins of Achlya hypogyna and Thraustotheca clavata identify the ancestral oomycete secretome and reveal gene acquisitions by horizontal gene transfer.</title>
        <authorList>
            <person name="Misner I."/>
            <person name="Blouin N."/>
            <person name="Leonard G."/>
            <person name="Richards T.A."/>
            <person name="Lane C.E."/>
        </authorList>
    </citation>
    <scope>NUCLEOTIDE SEQUENCE [LARGE SCALE GENOMIC DNA]</scope>
    <source>
        <strain evidence="4 5">ATCC 48635</strain>
    </source>
</reference>
<dbReference type="GO" id="GO:0016747">
    <property type="term" value="F:acyltransferase activity, transferring groups other than amino-acyl groups"/>
    <property type="evidence" value="ECO:0007669"/>
    <property type="project" value="InterPro"/>
</dbReference>
<dbReference type="Pfam" id="PF01757">
    <property type="entry name" value="Acyl_transf_3"/>
    <property type="match status" value="1"/>
</dbReference>
<evidence type="ECO:0000259" key="3">
    <source>
        <dbReference type="Pfam" id="PF19040"/>
    </source>
</evidence>
<organism evidence="4 5">
    <name type="scientific">Achlya hypogyna</name>
    <name type="common">Oomycete</name>
    <name type="synonym">Protoachlya hypogyna</name>
    <dbReference type="NCBI Taxonomy" id="1202772"/>
    <lineage>
        <taxon>Eukaryota</taxon>
        <taxon>Sar</taxon>
        <taxon>Stramenopiles</taxon>
        <taxon>Oomycota</taxon>
        <taxon>Saprolegniomycetes</taxon>
        <taxon>Saprolegniales</taxon>
        <taxon>Achlyaceae</taxon>
        <taxon>Achlya</taxon>
    </lineage>
</organism>
<sequence length="705" mass="77691">MMTTEATALLAKAHTIAYRPDIDGLRCFAVIPVVIYHAYPSAVPGGFTGVDIFFVISGFLISSILLKDAATNTFSYGEFYARRIRRIFPALLLVMAFSIVVGCCIYLVSPLRTMAATLWAGAIFGANIEILSRHQDYFRPSTKENPLLHLWSLGVEEQFYIFWPLVISAVVALPPRLAVALQLIIIVLSFALNIGMLGFEGDNSWSFYFPLCRFWQMAIGGLLAYAHRPSAPPLLSINSAALSGVGVGFILYGFVALNEEMAFPGVYALYPTLGAAAIIHAGPAAPVNAGVLSKPFAVFVGKVSYGIYLWHWPLLVFTKARYSDDVFRPWFLAPYLLLFYSFGLSVLTQWFLEDKIRRRRSLLVVPLLVCGMVGMLVMGVALDSHASTFSVLVQVASTAPVAASATVTTDNGVPNMSRPPQLAEPTVAKLLAADDDWDPNPGYIPLRPDSPFGYYDYAWQLNPGNYDNLIIVLGDSHAEMLRPRFKLLLDEAVAAMAPFPTMVFLTVGGNPPLGCFRDHDAHVGTVLKMQPKVVLYSTDWPQFIRPGGTDAHGDNPPCCRAGYHDDCSYQSWVDAQTLVNNFRDEMLLFKALGIKVFAATMNPEGAPFHYNNMLQGGAVVATAPVRLSEYRRQHGRLIAMVEKAIVEANATKIDYADNQCYEDLCQVVSMARGEPVMKDNDHFRPYYAKYYLSVVDQVVAAAKTT</sequence>
<name>A0A1V9Y9L1_ACHHY</name>
<dbReference type="EMBL" id="JNBR01002464">
    <property type="protein sequence ID" value="OQR82403.1"/>
    <property type="molecule type" value="Genomic_DNA"/>
</dbReference>
<feature type="transmembrane region" description="Helical" evidence="1">
    <location>
        <begin position="46"/>
        <end position="66"/>
    </location>
</feature>
<accession>A0A1V9Y9L1</accession>
<feature type="domain" description="SGNH" evidence="3">
    <location>
        <begin position="469"/>
        <end position="692"/>
    </location>
</feature>
<keyword evidence="1" id="KW-1133">Transmembrane helix</keyword>
<dbReference type="OrthoDB" id="207378at2759"/>
<evidence type="ECO:0000313" key="4">
    <source>
        <dbReference type="EMBL" id="OQR82403.1"/>
    </source>
</evidence>
<dbReference type="PANTHER" id="PTHR23028:SF53">
    <property type="entry name" value="ACYL_TRANSF_3 DOMAIN-CONTAINING PROTEIN"/>
    <property type="match status" value="1"/>
</dbReference>
<feature type="transmembrane region" description="Helical" evidence="1">
    <location>
        <begin position="261"/>
        <end position="279"/>
    </location>
</feature>
<feature type="transmembrane region" description="Helical" evidence="1">
    <location>
        <begin position="177"/>
        <end position="199"/>
    </location>
</feature>
<feature type="transmembrane region" description="Helical" evidence="1">
    <location>
        <begin position="87"/>
        <end position="108"/>
    </location>
</feature>
<evidence type="ECO:0000259" key="2">
    <source>
        <dbReference type="Pfam" id="PF01757"/>
    </source>
</evidence>
<dbReference type="PANTHER" id="PTHR23028">
    <property type="entry name" value="ACETYLTRANSFERASE"/>
    <property type="match status" value="1"/>
</dbReference>
<feature type="transmembrane region" description="Helical" evidence="1">
    <location>
        <begin position="363"/>
        <end position="382"/>
    </location>
</feature>
<dbReference type="Pfam" id="PF19040">
    <property type="entry name" value="SGNH"/>
    <property type="match status" value="1"/>
</dbReference>
<keyword evidence="1" id="KW-0812">Transmembrane</keyword>
<comment type="caution">
    <text evidence="4">The sequence shown here is derived from an EMBL/GenBank/DDBJ whole genome shotgun (WGS) entry which is preliminary data.</text>
</comment>
<keyword evidence="5" id="KW-1185">Reference proteome</keyword>
<dbReference type="InterPro" id="IPR043968">
    <property type="entry name" value="SGNH"/>
</dbReference>
<evidence type="ECO:0000256" key="1">
    <source>
        <dbReference type="SAM" id="Phobius"/>
    </source>
</evidence>
<feature type="transmembrane region" description="Helical" evidence="1">
    <location>
        <begin position="330"/>
        <end position="351"/>
    </location>
</feature>
<gene>
    <name evidence="4" type="ORF">ACHHYP_16119</name>
</gene>
<proteinExistence type="predicted"/>
<dbReference type="InterPro" id="IPR002656">
    <property type="entry name" value="Acyl_transf_3_dom"/>
</dbReference>
<keyword evidence="4" id="KW-0808">Transferase</keyword>
<dbReference type="GO" id="GO:0000271">
    <property type="term" value="P:polysaccharide biosynthetic process"/>
    <property type="evidence" value="ECO:0007669"/>
    <property type="project" value="TreeGrafter"/>
</dbReference>
<dbReference type="STRING" id="1202772.A0A1V9Y9L1"/>
<keyword evidence="4" id="KW-0012">Acyltransferase</keyword>
<dbReference type="GO" id="GO:0016020">
    <property type="term" value="C:membrane"/>
    <property type="evidence" value="ECO:0007669"/>
    <property type="project" value="TreeGrafter"/>
</dbReference>